<dbReference type="PANTHER" id="PTHR10434:SF9">
    <property type="entry name" value="PHOSPHOLIPID_GLYCEROL ACYLTRANSFERASE DOMAIN-CONTAINING PROTEIN"/>
    <property type="match status" value="1"/>
</dbReference>
<reference evidence="5 6" key="1">
    <citation type="submission" date="2018-08" db="EMBL/GenBank/DDBJ databases">
        <title>Fibrisoma montanum sp. nov., isolated from Danxia mountain soil.</title>
        <authorList>
            <person name="Huang Y."/>
        </authorList>
    </citation>
    <scope>NUCLEOTIDE SEQUENCE [LARGE SCALE GENOMIC DNA]</scope>
    <source>
        <strain evidence="5 6">HYT19</strain>
    </source>
</reference>
<proteinExistence type="predicted"/>
<evidence type="ECO:0000313" key="5">
    <source>
        <dbReference type="EMBL" id="RIV24906.1"/>
    </source>
</evidence>
<protein>
    <submittedName>
        <fullName evidence="5">Glycerol acyltransferase</fullName>
    </submittedName>
</protein>
<accession>A0A418MDP4</accession>
<dbReference type="GO" id="GO:0006654">
    <property type="term" value="P:phosphatidic acid biosynthetic process"/>
    <property type="evidence" value="ECO:0007669"/>
    <property type="project" value="TreeGrafter"/>
</dbReference>
<evidence type="ECO:0000256" key="3">
    <source>
        <dbReference type="ARBA" id="ARBA00023315"/>
    </source>
</evidence>
<sequence>MLSPLARWLFSIAGWRLAGPVPTVPKSIWVVAPHTTNWDFLVGVGARAATRVWIQYLAKSSLFTWYAGWLFRALGGKPVYRDKSNNLVDAIVNVLNENERLHVCIAPEGTRSDVGKLKTGFYYIALKASVPLVLTGFDWPRKLVILSEPIYMTGNYEQDMLPVYQFFSQVHGKKKQWLTDWEKTGIIPIPTTSRSQSV</sequence>
<dbReference type="PANTHER" id="PTHR10434">
    <property type="entry name" value="1-ACYL-SN-GLYCEROL-3-PHOSPHATE ACYLTRANSFERASE"/>
    <property type="match status" value="1"/>
</dbReference>
<dbReference type="AlphaFoldDB" id="A0A418MDP4"/>
<evidence type="ECO:0000256" key="1">
    <source>
        <dbReference type="ARBA" id="ARBA00005189"/>
    </source>
</evidence>
<comment type="pathway">
    <text evidence="1">Lipid metabolism.</text>
</comment>
<keyword evidence="6" id="KW-1185">Reference proteome</keyword>
<dbReference type="SMART" id="SM00563">
    <property type="entry name" value="PlsC"/>
    <property type="match status" value="1"/>
</dbReference>
<gene>
    <name evidence="5" type="ORF">DYU11_06195</name>
</gene>
<evidence type="ECO:0000313" key="6">
    <source>
        <dbReference type="Proteomes" id="UP000283523"/>
    </source>
</evidence>
<comment type="caution">
    <text evidence="5">The sequence shown here is derived from an EMBL/GenBank/DDBJ whole genome shotgun (WGS) entry which is preliminary data.</text>
</comment>
<evidence type="ECO:0000259" key="4">
    <source>
        <dbReference type="SMART" id="SM00563"/>
    </source>
</evidence>
<dbReference type="Proteomes" id="UP000283523">
    <property type="component" value="Unassembled WGS sequence"/>
</dbReference>
<dbReference type="RefSeq" id="WP_119666794.1">
    <property type="nucleotide sequence ID" value="NZ_QXED01000002.1"/>
</dbReference>
<evidence type="ECO:0000256" key="2">
    <source>
        <dbReference type="ARBA" id="ARBA00022679"/>
    </source>
</evidence>
<name>A0A418MDP4_9BACT</name>
<organism evidence="5 6">
    <name type="scientific">Fibrisoma montanum</name>
    <dbReference type="NCBI Taxonomy" id="2305895"/>
    <lineage>
        <taxon>Bacteria</taxon>
        <taxon>Pseudomonadati</taxon>
        <taxon>Bacteroidota</taxon>
        <taxon>Cytophagia</taxon>
        <taxon>Cytophagales</taxon>
        <taxon>Spirosomataceae</taxon>
        <taxon>Fibrisoma</taxon>
    </lineage>
</organism>
<keyword evidence="3 5" id="KW-0012">Acyltransferase</keyword>
<keyword evidence="2 5" id="KW-0808">Transferase</keyword>
<feature type="domain" description="Phospholipid/glycerol acyltransferase" evidence="4">
    <location>
        <begin position="28"/>
        <end position="137"/>
    </location>
</feature>
<dbReference type="EMBL" id="QXED01000002">
    <property type="protein sequence ID" value="RIV24906.1"/>
    <property type="molecule type" value="Genomic_DNA"/>
</dbReference>
<dbReference type="OrthoDB" id="9796839at2"/>
<dbReference type="GO" id="GO:0003841">
    <property type="term" value="F:1-acylglycerol-3-phosphate O-acyltransferase activity"/>
    <property type="evidence" value="ECO:0007669"/>
    <property type="project" value="TreeGrafter"/>
</dbReference>
<dbReference type="Pfam" id="PF01553">
    <property type="entry name" value="Acyltransferase"/>
    <property type="match status" value="1"/>
</dbReference>
<dbReference type="InterPro" id="IPR002123">
    <property type="entry name" value="Plipid/glycerol_acylTrfase"/>
</dbReference>
<dbReference type="SUPFAM" id="SSF69593">
    <property type="entry name" value="Glycerol-3-phosphate (1)-acyltransferase"/>
    <property type="match status" value="1"/>
</dbReference>